<accession>A0ABS3WPL7</accession>
<protein>
    <recommendedName>
        <fullName evidence="4">Secreted protein</fullName>
    </recommendedName>
</protein>
<organism evidence="2 3">
    <name type="scientific">Streptomyces spirodelae</name>
    <dbReference type="NCBI Taxonomy" id="2812904"/>
    <lineage>
        <taxon>Bacteria</taxon>
        <taxon>Bacillati</taxon>
        <taxon>Actinomycetota</taxon>
        <taxon>Actinomycetes</taxon>
        <taxon>Kitasatosporales</taxon>
        <taxon>Streptomycetaceae</taxon>
        <taxon>Streptomyces</taxon>
    </lineage>
</organism>
<dbReference type="EMBL" id="JAFFZN010000003">
    <property type="protein sequence ID" value="MBO8184807.1"/>
    <property type="molecule type" value="Genomic_DNA"/>
</dbReference>
<name>A0ABS3WPL7_9ACTN</name>
<feature type="signal peptide" evidence="1">
    <location>
        <begin position="1"/>
        <end position="28"/>
    </location>
</feature>
<evidence type="ECO:0008006" key="4">
    <source>
        <dbReference type="Google" id="ProtNLM"/>
    </source>
</evidence>
<sequence length="84" mass="9113">MRKKFTKLALVVAGVAAFSGMTAGSALADGPGTPGDGVPDMTYKVNSLQHCHDWGKVFTDGLHQYAGYACWSDENGQWYLDLMR</sequence>
<dbReference type="Proteomes" id="UP001518976">
    <property type="component" value="Unassembled WGS sequence"/>
</dbReference>
<evidence type="ECO:0000256" key="1">
    <source>
        <dbReference type="SAM" id="SignalP"/>
    </source>
</evidence>
<evidence type="ECO:0000313" key="2">
    <source>
        <dbReference type="EMBL" id="MBO8184807.1"/>
    </source>
</evidence>
<keyword evidence="1" id="KW-0732">Signal</keyword>
<evidence type="ECO:0000313" key="3">
    <source>
        <dbReference type="Proteomes" id="UP001518976"/>
    </source>
</evidence>
<keyword evidence="3" id="KW-1185">Reference proteome</keyword>
<comment type="caution">
    <text evidence="2">The sequence shown here is derived from an EMBL/GenBank/DDBJ whole genome shotgun (WGS) entry which is preliminary data.</text>
</comment>
<feature type="chain" id="PRO_5046738643" description="Secreted protein" evidence="1">
    <location>
        <begin position="29"/>
        <end position="84"/>
    </location>
</feature>
<gene>
    <name evidence="2" type="ORF">JW592_04855</name>
</gene>
<proteinExistence type="predicted"/>
<dbReference type="RefSeq" id="WP_209263614.1">
    <property type="nucleotide sequence ID" value="NZ_JAFFZN010000003.1"/>
</dbReference>
<reference evidence="2 3" key="1">
    <citation type="submission" date="2021-02" db="EMBL/GenBank/DDBJ databases">
        <title>Streptomyces spirodelae sp. nov., isolated from duckweed.</title>
        <authorList>
            <person name="Saimee Y."/>
            <person name="Duangmal K."/>
        </authorList>
    </citation>
    <scope>NUCLEOTIDE SEQUENCE [LARGE SCALE GENOMIC DNA]</scope>
    <source>
        <strain evidence="2 3">DW4-2</strain>
    </source>
</reference>